<name>A0A2Z5G720_9BACT</name>
<organism evidence="2 3">
    <name type="scientific">Acidisarcina polymorpha</name>
    <dbReference type="NCBI Taxonomy" id="2211140"/>
    <lineage>
        <taxon>Bacteria</taxon>
        <taxon>Pseudomonadati</taxon>
        <taxon>Acidobacteriota</taxon>
        <taxon>Terriglobia</taxon>
        <taxon>Terriglobales</taxon>
        <taxon>Acidobacteriaceae</taxon>
        <taxon>Acidisarcina</taxon>
    </lineage>
</organism>
<dbReference type="Proteomes" id="UP000253606">
    <property type="component" value="Chromosome"/>
</dbReference>
<dbReference type="AlphaFoldDB" id="A0A2Z5G720"/>
<reference evidence="2 3" key="1">
    <citation type="journal article" date="2018" name="Front. Microbiol.">
        <title>Hydrolytic Capabilities as a Key to Environmental Success: Chitinolytic and Cellulolytic Acidobacteria From Acidic Sub-arctic Soils and Boreal Peatlands.</title>
        <authorList>
            <person name="Belova S.E."/>
            <person name="Ravin N.V."/>
            <person name="Pankratov T.A."/>
            <person name="Rakitin A.L."/>
            <person name="Ivanova A.A."/>
            <person name="Beletsky A.V."/>
            <person name="Mardanov A.V."/>
            <person name="Sinninghe Damste J.S."/>
            <person name="Dedysh S.N."/>
        </authorList>
    </citation>
    <scope>NUCLEOTIDE SEQUENCE [LARGE SCALE GENOMIC DNA]</scope>
    <source>
        <strain evidence="2 3">SBC82</strain>
    </source>
</reference>
<evidence type="ECO:0000256" key="1">
    <source>
        <dbReference type="SAM" id="MobiDB-lite"/>
    </source>
</evidence>
<accession>A0A2Z5G720</accession>
<dbReference type="EMBL" id="CP030840">
    <property type="protein sequence ID" value="AXC14779.1"/>
    <property type="molecule type" value="Genomic_DNA"/>
</dbReference>
<dbReference type="KEGG" id="abas:ACPOL_5531"/>
<feature type="compositionally biased region" description="Basic residues" evidence="1">
    <location>
        <begin position="31"/>
        <end position="48"/>
    </location>
</feature>
<feature type="region of interest" description="Disordered" evidence="1">
    <location>
        <begin position="29"/>
        <end position="48"/>
    </location>
</feature>
<evidence type="ECO:0000313" key="3">
    <source>
        <dbReference type="Proteomes" id="UP000253606"/>
    </source>
</evidence>
<gene>
    <name evidence="2" type="ORF">ACPOL_5531</name>
</gene>
<sequence>MRFRQLAEHFHRLPRTLGPEHLRRSQMFLLQKKKLQPNTIRKNKAQGR</sequence>
<evidence type="ECO:0000313" key="2">
    <source>
        <dbReference type="EMBL" id="AXC14779.1"/>
    </source>
</evidence>
<proteinExistence type="predicted"/>
<protein>
    <submittedName>
        <fullName evidence="2">Uncharacterized protein</fullName>
    </submittedName>
</protein>
<keyword evidence="3" id="KW-1185">Reference proteome</keyword>